<keyword evidence="1" id="KW-0808">Transferase</keyword>
<comment type="caution">
    <text evidence="1">The sequence shown here is derived from an EMBL/GenBank/DDBJ whole genome shotgun (WGS) entry which is preliminary data.</text>
</comment>
<feature type="non-terminal residue" evidence="1">
    <location>
        <position position="91"/>
    </location>
</feature>
<dbReference type="AlphaFoldDB" id="A0A5C9A9S5"/>
<dbReference type="GO" id="GO:0008919">
    <property type="term" value="F:lipopolysaccharide glucosyltransferase I activity"/>
    <property type="evidence" value="ECO:0007669"/>
    <property type="project" value="UniProtKB-EC"/>
</dbReference>
<organism evidence="1 2">
    <name type="scientific">Escherichia coli</name>
    <dbReference type="NCBI Taxonomy" id="562"/>
    <lineage>
        <taxon>Bacteria</taxon>
        <taxon>Pseudomonadati</taxon>
        <taxon>Pseudomonadota</taxon>
        <taxon>Gammaproteobacteria</taxon>
        <taxon>Enterobacterales</taxon>
        <taxon>Enterobacteriaceae</taxon>
        <taxon>Escherichia</taxon>
    </lineage>
</organism>
<reference evidence="1 2" key="1">
    <citation type="submission" date="2019-08" db="EMBL/GenBank/DDBJ databases">
        <title>Whole genome analysis of cultivated E. coli strains isolated from CD patients and healthy donors.</title>
        <authorList>
            <person name="Siniagina M.N."/>
            <person name="Markelova M.I."/>
            <person name="Laikov A.V."/>
            <person name="Boulygina E.A."/>
            <person name="Khusnutdinova D.R."/>
            <person name="Kharchenko A."/>
            <person name="Grigoryeva T.V."/>
        </authorList>
    </citation>
    <scope>NUCLEOTIDE SEQUENCE [LARGE SCALE GENOMIC DNA]</scope>
    <source>
        <strain evidence="1 2">3_77_5</strain>
    </source>
</reference>
<dbReference type="InterPro" id="IPR029044">
    <property type="entry name" value="Nucleotide-diphossugar_trans"/>
</dbReference>
<accession>A0A5C9A9S5</accession>
<dbReference type="EMBL" id="VSBS01001933">
    <property type="protein sequence ID" value="TXS97663.1"/>
    <property type="molecule type" value="Genomic_DNA"/>
</dbReference>
<dbReference type="SUPFAM" id="SSF53448">
    <property type="entry name" value="Nucleotide-diphospho-sugar transferases"/>
    <property type="match status" value="1"/>
</dbReference>
<protein>
    <submittedName>
        <fullName evidence="1">Lipopolysaccharide glucosyltransferase RfaJ</fullName>
        <ecNumber evidence="1">2.4.1.58</ecNumber>
    </submittedName>
</protein>
<sequence length="91" mass="10374">MDSFPAIEIDKVKAWDFRLANINTSECLNVAYGVDANYLDGVGVSITSIVLNNRHINLDFYIIADVYNDGFFQKIAKLAEQNQLRITLYRI</sequence>
<dbReference type="EC" id="2.4.1.58" evidence="1"/>
<keyword evidence="1" id="KW-0328">Glycosyltransferase</keyword>
<proteinExistence type="predicted"/>
<name>A0A5C9A9S5_ECOLX</name>
<gene>
    <name evidence="1" type="primary">rfaJ</name>
    <name evidence="1" type="ORF">FWK02_32065</name>
</gene>
<evidence type="ECO:0000313" key="2">
    <source>
        <dbReference type="Proteomes" id="UP000321461"/>
    </source>
</evidence>
<dbReference type="InterPro" id="IPR002495">
    <property type="entry name" value="Glyco_trans_8"/>
</dbReference>
<dbReference type="Proteomes" id="UP000321461">
    <property type="component" value="Unassembled WGS sequence"/>
</dbReference>
<evidence type="ECO:0000313" key="1">
    <source>
        <dbReference type="EMBL" id="TXS97663.1"/>
    </source>
</evidence>
<dbReference type="Pfam" id="PF01501">
    <property type="entry name" value="Glyco_transf_8"/>
    <property type="match status" value="1"/>
</dbReference>
<dbReference type="Gene3D" id="3.90.550.10">
    <property type="entry name" value="Spore Coat Polysaccharide Biosynthesis Protein SpsA, Chain A"/>
    <property type="match status" value="1"/>
</dbReference>